<dbReference type="EMBL" id="JBHLTG010000001">
    <property type="protein sequence ID" value="MFC0676518.1"/>
    <property type="molecule type" value="Genomic_DNA"/>
</dbReference>
<dbReference type="RefSeq" id="WP_386664203.1">
    <property type="nucleotide sequence ID" value="NZ_JBHLTG010000001.1"/>
</dbReference>
<evidence type="ECO:0000256" key="1">
    <source>
        <dbReference type="SAM" id="Phobius"/>
    </source>
</evidence>
<feature type="transmembrane region" description="Helical" evidence="1">
    <location>
        <begin position="96"/>
        <end position="112"/>
    </location>
</feature>
<sequence length="169" mass="17781">MTDAGAWPRIIPQAARANLALYGALAGAVSLFGSVLLATLAGAAADGAGFADATQGLPDWDANLLDLFGLVVFAPLVETALLSALLAILGRFIRQRVWIATIAALVWGGLHGAVAPLWFFGTVWAFFVFAWSYLAWRPRSYWHAFAAAAIPHALQNSAAFVAMALAPAT</sequence>
<evidence type="ECO:0008006" key="4">
    <source>
        <dbReference type="Google" id="ProtNLM"/>
    </source>
</evidence>
<protein>
    <recommendedName>
        <fullName evidence="4">CPBP family intramembrane metalloprotease</fullName>
    </recommendedName>
</protein>
<organism evidence="2 3">
    <name type="scientific">Lysobacter korlensis</name>
    <dbReference type="NCBI Taxonomy" id="553636"/>
    <lineage>
        <taxon>Bacteria</taxon>
        <taxon>Pseudomonadati</taxon>
        <taxon>Pseudomonadota</taxon>
        <taxon>Gammaproteobacteria</taxon>
        <taxon>Lysobacterales</taxon>
        <taxon>Lysobacteraceae</taxon>
        <taxon>Lysobacter</taxon>
    </lineage>
</organism>
<dbReference type="Proteomes" id="UP001589896">
    <property type="component" value="Unassembled WGS sequence"/>
</dbReference>
<evidence type="ECO:0000313" key="3">
    <source>
        <dbReference type="Proteomes" id="UP001589896"/>
    </source>
</evidence>
<comment type="caution">
    <text evidence="2">The sequence shown here is derived from an EMBL/GenBank/DDBJ whole genome shotgun (WGS) entry which is preliminary data.</text>
</comment>
<feature type="transmembrane region" description="Helical" evidence="1">
    <location>
        <begin position="64"/>
        <end position="89"/>
    </location>
</feature>
<keyword evidence="1" id="KW-1133">Transmembrane helix</keyword>
<gene>
    <name evidence="2" type="ORF">ACFFGH_01465</name>
</gene>
<name>A0ABV6RHQ3_9GAMM</name>
<keyword evidence="1" id="KW-0812">Transmembrane</keyword>
<evidence type="ECO:0000313" key="2">
    <source>
        <dbReference type="EMBL" id="MFC0676518.1"/>
    </source>
</evidence>
<proteinExistence type="predicted"/>
<accession>A0ABV6RHQ3</accession>
<keyword evidence="3" id="KW-1185">Reference proteome</keyword>
<reference evidence="2 3" key="1">
    <citation type="submission" date="2024-09" db="EMBL/GenBank/DDBJ databases">
        <authorList>
            <person name="Sun Q."/>
            <person name="Mori K."/>
        </authorList>
    </citation>
    <scope>NUCLEOTIDE SEQUENCE [LARGE SCALE GENOMIC DNA]</scope>
    <source>
        <strain evidence="2 3">KCTC 23076</strain>
    </source>
</reference>
<feature type="transmembrane region" description="Helical" evidence="1">
    <location>
        <begin position="118"/>
        <end position="136"/>
    </location>
</feature>
<feature type="transmembrane region" description="Helical" evidence="1">
    <location>
        <begin position="19"/>
        <end position="44"/>
    </location>
</feature>
<keyword evidence="1" id="KW-0472">Membrane</keyword>